<feature type="compositionally biased region" description="Polar residues" evidence="1">
    <location>
        <begin position="105"/>
        <end position="118"/>
    </location>
</feature>
<organism evidence="2">
    <name type="scientific">Odontella aurita</name>
    <dbReference type="NCBI Taxonomy" id="265563"/>
    <lineage>
        <taxon>Eukaryota</taxon>
        <taxon>Sar</taxon>
        <taxon>Stramenopiles</taxon>
        <taxon>Ochrophyta</taxon>
        <taxon>Bacillariophyta</taxon>
        <taxon>Mediophyceae</taxon>
        <taxon>Biddulphiophycidae</taxon>
        <taxon>Eupodiscales</taxon>
        <taxon>Odontellaceae</taxon>
        <taxon>Odontella</taxon>
    </lineage>
</organism>
<evidence type="ECO:0000256" key="1">
    <source>
        <dbReference type="SAM" id="MobiDB-lite"/>
    </source>
</evidence>
<evidence type="ECO:0008006" key="3">
    <source>
        <dbReference type="Google" id="ProtNLM"/>
    </source>
</evidence>
<feature type="region of interest" description="Disordered" evidence="1">
    <location>
        <begin position="26"/>
        <end position="47"/>
    </location>
</feature>
<accession>A0A7S4JTM9</accession>
<feature type="compositionally biased region" description="Low complexity" evidence="1">
    <location>
        <begin position="63"/>
        <end position="76"/>
    </location>
</feature>
<evidence type="ECO:0000313" key="2">
    <source>
        <dbReference type="EMBL" id="CAE2273738.1"/>
    </source>
</evidence>
<reference evidence="2" key="1">
    <citation type="submission" date="2021-01" db="EMBL/GenBank/DDBJ databases">
        <authorList>
            <person name="Corre E."/>
            <person name="Pelletier E."/>
            <person name="Niang G."/>
            <person name="Scheremetjew M."/>
            <person name="Finn R."/>
            <person name="Kale V."/>
            <person name="Holt S."/>
            <person name="Cochrane G."/>
            <person name="Meng A."/>
            <person name="Brown T."/>
            <person name="Cohen L."/>
        </authorList>
    </citation>
    <scope>NUCLEOTIDE SEQUENCE</scope>
    <source>
        <strain evidence="2">Isolate 1302-5</strain>
    </source>
</reference>
<feature type="compositionally biased region" description="Basic and acidic residues" evidence="1">
    <location>
        <begin position="137"/>
        <end position="150"/>
    </location>
</feature>
<sequence length="290" mass="32028">MMNQPSSKLKDEIEAAKAFLHLAKNDPHSCQAGNSTASLKSSPPEETKAFAVKLAPSGIEAGLASQAPSQALASKQPSDRRGAGAPQTSSTASASSIDFDLYSPSHVTSGEFSRNKSSPRADETHVDSSTNRPKSNNTKEKSGKARDPNMPKRPFHSYSIFFAVEREKILNAVPENGIQGEDKEARIDGIISCLESLTPEEEGKLEKRAATRILKEQCEPVGEKKKKPRKHRKSHGKVGFVEMNAVISRRWKSLQEAKKNFFRDLGIMDSMRFTHAIDAYHIKKKREARK</sequence>
<dbReference type="SUPFAM" id="SSF47095">
    <property type="entry name" value="HMG-box"/>
    <property type="match status" value="2"/>
</dbReference>
<gene>
    <name evidence="2" type="ORF">OAUR00152_LOCUS33603</name>
</gene>
<proteinExistence type="predicted"/>
<dbReference type="Gene3D" id="1.10.30.10">
    <property type="entry name" value="High mobility group box domain"/>
    <property type="match status" value="1"/>
</dbReference>
<feature type="compositionally biased region" description="Polar residues" evidence="1">
    <location>
        <begin position="127"/>
        <end position="136"/>
    </location>
</feature>
<dbReference type="InterPro" id="IPR036910">
    <property type="entry name" value="HMG_box_dom_sf"/>
</dbReference>
<protein>
    <recommendedName>
        <fullName evidence="3">HMG box domain-containing protein</fullName>
    </recommendedName>
</protein>
<name>A0A7S4JTM9_9STRA</name>
<dbReference type="EMBL" id="HBKQ01048648">
    <property type="protein sequence ID" value="CAE2273738.1"/>
    <property type="molecule type" value="Transcribed_RNA"/>
</dbReference>
<feature type="compositionally biased region" description="Polar residues" evidence="1">
    <location>
        <begin position="31"/>
        <end position="41"/>
    </location>
</feature>
<feature type="region of interest" description="Disordered" evidence="1">
    <location>
        <begin position="61"/>
        <end position="154"/>
    </location>
</feature>
<dbReference type="AlphaFoldDB" id="A0A7S4JTM9"/>